<keyword evidence="2" id="KW-0472">Membrane</keyword>
<accession>A0A1X2HSI8</accession>
<comment type="caution">
    <text evidence="3">The sequence shown here is derived from an EMBL/GenBank/DDBJ whole genome shotgun (WGS) entry which is preliminary data.</text>
</comment>
<dbReference type="Proteomes" id="UP000242180">
    <property type="component" value="Unassembled WGS sequence"/>
</dbReference>
<evidence type="ECO:0000256" key="2">
    <source>
        <dbReference type="SAM" id="Phobius"/>
    </source>
</evidence>
<evidence type="ECO:0000313" key="3">
    <source>
        <dbReference type="EMBL" id="ORZ02537.1"/>
    </source>
</evidence>
<feature type="compositionally biased region" description="Basic and acidic residues" evidence="1">
    <location>
        <begin position="62"/>
        <end position="76"/>
    </location>
</feature>
<gene>
    <name evidence="3" type="ORF">BCR43DRAFT_481701</name>
</gene>
<dbReference type="EMBL" id="MCGN01000001">
    <property type="protein sequence ID" value="ORZ02537.1"/>
    <property type="molecule type" value="Genomic_DNA"/>
</dbReference>
<evidence type="ECO:0000256" key="1">
    <source>
        <dbReference type="SAM" id="MobiDB-lite"/>
    </source>
</evidence>
<organism evidence="3 4">
    <name type="scientific">Syncephalastrum racemosum</name>
    <name type="common">Filamentous fungus</name>
    <dbReference type="NCBI Taxonomy" id="13706"/>
    <lineage>
        <taxon>Eukaryota</taxon>
        <taxon>Fungi</taxon>
        <taxon>Fungi incertae sedis</taxon>
        <taxon>Mucoromycota</taxon>
        <taxon>Mucoromycotina</taxon>
        <taxon>Mucoromycetes</taxon>
        <taxon>Mucorales</taxon>
        <taxon>Syncephalastraceae</taxon>
        <taxon>Syncephalastrum</taxon>
    </lineage>
</organism>
<keyword evidence="2" id="KW-1133">Transmembrane helix</keyword>
<feature type="transmembrane region" description="Helical" evidence="2">
    <location>
        <begin position="6"/>
        <end position="28"/>
    </location>
</feature>
<sequence>MDLLLLKILLPCVFFSLAAVLLILWCVVMAKTKKQIREELAQDDYPFQDLESQATTSPFAEGQHRTLNEAKRHPQQHEPQSSSRPLSGENFDPPPVYST</sequence>
<protein>
    <submittedName>
        <fullName evidence="3">Uncharacterized protein</fullName>
    </submittedName>
</protein>
<dbReference type="AlphaFoldDB" id="A0A1X2HSI8"/>
<proteinExistence type="predicted"/>
<name>A0A1X2HSI8_SYNRA</name>
<keyword evidence="2" id="KW-0812">Transmembrane</keyword>
<feature type="region of interest" description="Disordered" evidence="1">
    <location>
        <begin position="52"/>
        <end position="99"/>
    </location>
</feature>
<evidence type="ECO:0000313" key="4">
    <source>
        <dbReference type="Proteomes" id="UP000242180"/>
    </source>
</evidence>
<keyword evidence="4" id="KW-1185">Reference proteome</keyword>
<dbReference type="InParanoid" id="A0A1X2HSI8"/>
<reference evidence="3 4" key="1">
    <citation type="submission" date="2016-07" db="EMBL/GenBank/DDBJ databases">
        <title>Pervasive Adenine N6-methylation of Active Genes in Fungi.</title>
        <authorList>
            <consortium name="DOE Joint Genome Institute"/>
            <person name="Mondo S.J."/>
            <person name="Dannebaum R.O."/>
            <person name="Kuo R.C."/>
            <person name="Labutti K."/>
            <person name="Haridas S."/>
            <person name="Kuo A."/>
            <person name="Salamov A."/>
            <person name="Ahrendt S.R."/>
            <person name="Lipzen A."/>
            <person name="Sullivan W."/>
            <person name="Andreopoulos W.B."/>
            <person name="Clum A."/>
            <person name="Lindquist E."/>
            <person name="Daum C."/>
            <person name="Ramamoorthy G.K."/>
            <person name="Gryganskyi A."/>
            <person name="Culley D."/>
            <person name="Magnuson J.K."/>
            <person name="James T.Y."/>
            <person name="O'Malley M.A."/>
            <person name="Stajich J.E."/>
            <person name="Spatafora J.W."/>
            <person name="Visel A."/>
            <person name="Grigoriev I.V."/>
        </authorList>
    </citation>
    <scope>NUCLEOTIDE SEQUENCE [LARGE SCALE GENOMIC DNA]</scope>
    <source>
        <strain evidence="3 4">NRRL 2496</strain>
    </source>
</reference>